<feature type="transmembrane region" description="Helical" evidence="2">
    <location>
        <begin position="80"/>
        <end position="99"/>
    </location>
</feature>
<feature type="repeat" description="TPR" evidence="1">
    <location>
        <begin position="518"/>
        <end position="551"/>
    </location>
</feature>
<organism evidence="3 4">
    <name type="scientific">candidate division WOR_3 bacterium SM23_60</name>
    <dbReference type="NCBI Taxonomy" id="1703780"/>
    <lineage>
        <taxon>Bacteria</taxon>
        <taxon>Bacteria division WOR-3</taxon>
    </lineage>
</organism>
<keyword evidence="1" id="KW-0802">TPR repeat</keyword>
<keyword evidence="2" id="KW-0812">Transmembrane</keyword>
<feature type="transmembrane region" description="Helical" evidence="2">
    <location>
        <begin position="6"/>
        <end position="23"/>
    </location>
</feature>
<feature type="transmembrane region" description="Helical" evidence="2">
    <location>
        <begin position="165"/>
        <end position="182"/>
    </location>
</feature>
<keyword evidence="2" id="KW-1133">Transmembrane helix</keyword>
<sequence length="604" mass="68461">MLQFFPLMIRLGWLLTGIVFLFVTHVSHQKLFSHRVFKESKRALIFFLLLVALCYVLFRSKTVLLGDGYLRLHDLESSRIFSATAPLTTLLHNFLYQIISAFEHGHGSARLTYTIISIGAGIIAAALYYHLAKEWFPRRMWYAVILLFGLGLNVVFFGYVENYALFIAATWCYLWFGMRSLVEQHEPYAATFTCALCLSLHTAGLFLIPSLLVLWWYTLIRRKRVSMRKIAVNGMLLIAVPLSTVVLARLLAGPAQFSYILTEVPRKSILPICQDTADYTILSCTHLSDVGNQLLLIAPVGIFLLVGLLATGVRIRLNRNTFFLLAACVGAVSFLLFMNPELGMRKDWDVFAWTGVPLVCTLLFFMRSNKASSSLMPVAASVSLWLLLPWLGVNASESLAVERYKTILHDETKLVAYSYGNLALYYEEINQPDLEEWAHCQAAQREPENAKAAYLCGKKFLKHGKPDSAVKYLQRAAMLDSMEAVYWRDFGTALIYSARYEDALRALYSAIALDSTNSTAYASLGTVYMQLRQWELADSAFSRAYELSADDPWFYLCWARVQLETGQYARALHSCENALRTGARREHVMPLYKQAEAAIQKKKQ</sequence>
<dbReference type="PANTHER" id="PTHR12558">
    <property type="entry name" value="CELL DIVISION CYCLE 16,23,27"/>
    <property type="match status" value="1"/>
</dbReference>
<evidence type="ECO:0000256" key="1">
    <source>
        <dbReference type="PROSITE-ProRule" id="PRU00339"/>
    </source>
</evidence>
<dbReference type="PROSITE" id="PS50005">
    <property type="entry name" value="TPR"/>
    <property type="match status" value="2"/>
</dbReference>
<accession>A0A0S8G3S4</accession>
<feature type="transmembrane region" description="Helical" evidence="2">
    <location>
        <begin position="141"/>
        <end position="160"/>
    </location>
</feature>
<dbReference type="SUPFAM" id="SSF48452">
    <property type="entry name" value="TPR-like"/>
    <property type="match status" value="1"/>
</dbReference>
<evidence type="ECO:0000256" key="2">
    <source>
        <dbReference type="SAM" id="Phobius"/>
    </source>
</evidence>
<keyword evidence="2" id="KW-0472">Membrane</keyword>
<evidence type="ECO:0000313" key="3">
    <source>
        <dbReference type="EMBL" id="KPK67631.1"/>
    </source>
</evidence>
<dbReference type="InterPro" id="IPR011990">
    <property type="entry name" value="TPR-like_helical_dom_sf"/>
</dbReference>
<feature type="transmembrane region" description="Helical" evidence="2">
    <location>
        <begin position="188"/>
        <end position="218"/>
    </location>
</feature>
<dbReference type="AlphaFoldDB" id="A0A0S8G3S4"/>
<evidence type="ECO:0000313" key="4">
    <source>
        <dbReference type="Proteomes" id="UP000051096"/>
    </source>
</evidence>
<gene>
    <name evidence="3" type="ORF">AMJ87_13065</name>
</gene>
<feature type="transmembrane region" description="Helical" evidence="2">
    <location>
        <begin position="111"/>
        <end position="129"/>
    </location>
</feature>
<dbReference type="EMBL" id="LJUO01000209">
    <property type="protein sequence ID" value="KPK67631.1"/>
    <property type="molecule type" value="Genomic_DNA"/>
</dbReference>
<proteinExistence type="predicted"/>
<feature type="transmembrane region" description="Helical" evidence="2">
    <location>
        <begin position="350"/>
        <end position="367"/>
    </location>
</feature>
<name>A0A0S8G3S4_UNCW3</name>
<feature type="transmembrane region" description="Helical" evidence="2">
    <location>
        <begin position="230"/>
        <end position="252"/>
    </location>
</feature>
<dbReference type="Proteomes" id="UP000051096">
    <property type="component" value="Unassembled WGS sequence"/>
</dbReference>
<feature type="transmembrane region" description="Helical" evidence="2">
    <location>
        <begin position="294"/>
        <end position="313"/>
    </location>
</feature>
<dbReference type="Pfam" id="PF13432">
    <property type="entry name" value="TPR_16"/>
    <property type="match status" value="1"/>
</dbReference>
<feature type="transmembrane region" description="Helical" evidence="2">
    <location>
        <begin position="320"/>
        <end position="338"/>
    </location>
</feature>
<dbReference type="Gene3D" id="1.25.40.10">
    <property type="entry name" value="Tetratricopeptide repeat domain"/>
    <property type="match status" value="2"/>
</dbReference>
<feature type="transmembrane region" description="Helical" evidence="2">
    <location>
        <begin position="374"/>
        <end position="393"/>
    </location>
</feature>
<feature type="transmembrane region" description="Helical" evidence="2">
    <location>
        <begin position="43"/>
        <end position="60"/>
    </location>
</feature>
<reference evidence="3 4" key="1">
    <citation type="journal article" date="2015" name="Microbiome">
        <title>Genomic resolution of linkages in carbon, nitrogen, and sulfur cycling among widespread estuary sediment bacteria.</title>
        <authorList>
            <person name="Baker B.J."/>
            <person name="Lazar C.S."/>
            <person name="Teske A.P."/>
            <person name="Dick G.J."/>
        </authorList>
    </citation>
    <scope>NUCLEOTIDE SEQUENCE [LARGE SCALE GENOMIC DNA]</scope>
    <source>
        <strain evidence="3">SM23_60</strain>
    </source>
</reference>
<dbReference type="InterPro" id="IPR019734">
    <property type="entry name" value="TPR_rpt"/>
</dbReference>
<dbReference type="SMART" id="SM00028">
    <property type="entry name" value="TPR"/>
    <property type="match status" value="5"/>
</dbReference>
<feature type="repeat" description="TPR" evidence="1">
    <location>
        <begin position="484"/>
        <end position="517"/>
    </location>
</feature>
<dbReference type="PANTHER" id="PTHR12558:SF13">
    <property type="entry name" value="CELL DIVISION CYCLE PROTEIN 27 HOMOLOG"/>
    <property type="match status" value="1"/>
</dbReference>
<comment type="caution">
    <text evidence="3">The sequence shown here is derived from an EMBL/GenBank/DDBJ whole genome shotgun (WGS) entry which is preliminary data.</text>
</comment>
<protein>
    <submittedName>
        <fullName evidence="3">Uncharacterized protein</fullName>
    </submittedName>
</protein>